<proteinExistence type="predicted"/>
<evidence type="ECO:0000313" key="1">
    <source>
        <dbReference type="EMBL" id="EEB34850.1"/>
    </source>
</evidence>
<organism evidence="1 2">
    <name type="scientific">Desulfovibrio piger ATCC 29098</name>
    <dbReference type="NCBI Taxonomy" id="411464"/>
    <lineage>
        <taxon>Bacteria</taxon>
        <taxon>Pseudomonadati</taxon>
        <taxon>Thermodesulfobacteriota</taxon>
        <taxon>Desulfovibrionia</taxon>
        <taxon>Desulfovibrionales</taxon>
        <taxon>Desulfovibrionaceae</taxon>
        <taxon>Desulfovibrio</taxon>
    </lineage>
</organism>
<comment type="caution">
    <text evidence="1">The sequence shown here is derived from an EMBL/GenBank/DDBJ whole genome shotgun (WGS) entry which is preliminary data.</text>
</comment>
<dbReference type="Proteomes" id="UP000003676">
    <property type="component" value="Unassembled WGS sequence"/>
</dbReference>
<name>B6WQ49_9BACT</name>
<gene>
    <name evidence="1" type="ORF">DESPIG_00172</name>
</gene>
<reference evidence="1 2" key="2">
    <citation type="submission" date="2008-10" db="EMBL/GenBank/DDBJ databases">
        <authorList>
            <person name="Fulton L."/>
            <person name="Clifton S."/>
            <person name="Fulton B."/>
            <person name="Xu J."/>
            <person name="Minx P."/>
            <person name="Pepin K.H."/>
            <person name="Johnson M."/>
            <person name="Bhonagiri V."/>
            <person name="Nash W.E."/>
            <person name="Mardis E.R."/>
            <person name="Wilson R.K."/>
        </authorList>
    </citation>
    <scope>NUCLEOTIDE SEQUENCE [LARGE SCALE GENOMIC DNA]</scope>
    <source>
        <strain evidence="1 2">ATCC 29098</strain>
    </source>
</reference>
<dbReference type="InterPro" id="IPR046882">
    <property type="entry name" value="Sp-DndD"/>
</dbReference>
<dbReference type="Pfam" id="PF20306">
    <property type="entry name" value="Sp-DndD"/>
    <property type="match status" value="1"/>
</dbReference>
<protein>
    <submittedName>
        <fullName evidence="1">Uncharacterized protein</fullName>
    </submittedName>
</protein>
<sequence>MKDLPLWGDPETNALFEQLCKESGIPSSQIRALLALQRRFNHMERARGIYEEMDNCLSQGEF</sequence>
<reference evidence="1 2" key="1">
    <citation type="submission" date="2008-10" db="EMBL/GenBank/DDBJ databases">
        <title>Draft genome sequence of Desulvovibrio piger (ATCC 29098).</title>
        <authorList>
            <person name="Sudarsanam P."/>
            <person name="Ley R."/>
            <person name="Guruge J."/>
            <person name="Turnbaugh P.J."/>
            <person name="Mahowald M."/>
            <person name="Liep D."/>
            <person name="Gordon J."/>
        </authorList>
    </citation>
    <scope>NUCLEOTIDE SEQUENCE [LARGE SCALE GENOMIC DNA]</scope>
    <source>
        <strain evidence="1 2">ATCC 29098</strain>
    </source>
</reference>
<accession>B6WQ49</accession>
<dbReference type="EMBL" id="ABXU01000009">
    <property type="protein sequence ID" value="EEB34850.1"/>
    <property type="molecule type" value="Genomic_DNA"/>
</dbReference>
<evidence type="ECO:0000313" key="2">
    <source>
        <dbReference type="Proteomes" id="UP000003676"/>
    </source>
</evidence>
<dbReference type="AlphaFoldDB" id="B6WQ49"/>
<dbReference type="HOGENOM" id="CLU_2896786_0_0_7"/>